<evidence type="ECO:0000256" key="1">
    <source>
        <dbReference type="SAM" id="MobiDB-lite"/>
    </source>
</evidence>
<proteinExistence type="predicted"/>
<reference evidence="2 3" key="1">
    <citation type="journal article" date="2022" name="Allergy">
        <title>Genome assembly and annotation of Periplaneta americana reveal a comprehensive cockroach allergen profile.</title>
        <authorList>
            <person name="Wang L."/>
            <person name="Xiong Q."/>
            <person name="Saelim N."/>
            <person name="Wang L."/>
            <person name="Nong W."/>
            <person name="Wan A.T."/>
            <person name="Shi M."/>
            <person name="Liu X."/>
            <person name="Cao Q."/>
            <person name="Hui J.H.L."/>
            <person name="Sookrung N."/>
            <person name="Leung T.F."/>
            <person name="Tungtrongchitr A."/>
            <person name="Tsui S.K.W."/>
        </authorList>
    </citation>
    <scope>NUCLEOTIDE SEQUENCE [LARGE SCALE GENOMIC DNA]</scope>
    <source>
        <strain evidence="2">PWHHKU_190912</strain>
    </source>
</reference>
<accession>A0ABQ8SSN6</accession>
<comment type="caution">
    <text evidence="2">The sequence shown here is derived from an EMBL/GenBank/DDBJ whole genome shotgun (WGS) entry which is preliminary data.</text>
</comment>
<feature type="region of interest" description="Disordered" evidence="1">
    <location>
        <begin position="1"/>
        <end position="26"/>
    </location>
</feature>
<evidence type="ECO:0000313" key="3">
    <source>
        <dbReference type="Proteomes" id="UP001148838"/>
    </source>
</evidence>
<protein>
    <submittedName>
        <fullName evidence="2">Uncharacterized protein</fullName>
    </submittedName>
</protein>
<evidence type="ECO:0000313" key="2">
    <source>
        <dbReference type="EMBL" id="KAJ4437202.1"/>
    </source>
</evidence>
<dbReference type="Proteomes" id="UP001148838">
    <property type="component" value="Unassembled WGS sequence"/>
</dbReference>
<dbReference type="EMBL" id="JAJSOF020000021">
    <property type="protein sequence ID" value="KAJ4437202.1"/>
    <property type="molecule type" value="Genomic_DNA"/>
</dbReference>
<keyword evidence="3" id="KW-1185">Reference proteome</keyword>
<name>A0ABQ8SSN6_PERAM</name>
<organism evidence="2 3">
    <name type="scientific">Periplaneta americana</name>
    <name type="common">American cockroach</name>
    <name type="synonym">Blatta americana</name>
    <dbReference type="NCBI Taxonomy" id="6978"/>
    <lineage>
        <taxon>Eukaryota</taxon>
        <taxon>Metazoa</taxon>
        <taxon>Ecdysozoa</taxon>
        <taxon>Arthropoda</taxon>
        <taxon>Hexapoda</taxon>
        <taxon>Insecta</taxon>
        <taxon>Pterygota</taxon>
        <taxon>Neoptera</taxon>
        <taxon>Polyneoptera</taxon>
        <taxon>Dictyoptera</taxon>
        <taxon>Blattodea</taxon>
        <taxon>Blattoidea</taxon>
        <taxon>Blattidae</taxon>
        <taxon>Blattinae</taxon>
        <taxon>Periplaneta</taxon>
    </lineage>
</organism>
<gene>
    <name evidence="2" type="ORF">ANN_17337</name>
</gene>
<sequence length="88" mass="10028">MKRTGNSQSFHRDTSGGSTSAVQSQNGDNAEKKILFFEICEVQCEFRREYKHEPPEHSAEGTLQNVRYDLDYRLDVYCVTKGAHTGNL</sequence>